<keyword evidence="2" id="KW-0808">Transferase</keyword>
<evidence type="ECO:0000313" key="5">
    <source>
        <dbReference type="Proteomes" id="UP001652461"/>
    </source>
</evidence>
<protein>
    <submittedName>
        <fullName evidence="4">Glycosyltransferase</fullName>
    </submittedName>
</protein>
<dbReference type="Gene3D" id="3.90.550.10">
    <property type="entry name" value="Spore Coat Polysaccharide Biosynthesis Protein SpsA, Chain A"/>
    <property type="match status" value="1"/>
</dbReference>
<dbReference type="InterPro" id="IPR029044">
    <property type="entry name" value="Nucleotide-diphossugar_trans"/>
</dbReference>
<dbReference type="CDD" id="cd00761">
    <property type="entry name" value="Glyco_tranf_GTA_type"/>
    <property type="match status" value="1"/>
</dbReference>
<gene>
    <name evidence="4" type="ORF">OCV63_12250</name>
</gene>
<feature type="domain" description="Glycosyltransferase 2-like" evidence="3">
    <location>
        <begin position="6"/>
        <end position="169"/>
    </location>
</feature>
<dbReference type="Pfam" id="PF00535">
    <property type="entry name" value="Glycos_transf_2"/>
    <property type="match status" value="1"/>
</dbReference>
<evidence type="ECO:0000313" key="4">
    <source>
        <dbReference type="EMBL" id="MCU6697657.1"/>
    </source>
</evidence>
<accession>A0ABT2RZL6</accession>
<keyword evidence="1" id="KW-0328">Glycosyltransferase</keyword>
<keyword evidence="5" id="KW-1185">Reference proteome</keyword>
<reference evidence="4 5" key="1">
    <citation type="journal article" date="2021" name="ISME Commun">
        <title>Automated analysis of genomic sequences facilitates high-throughput and comprehensive description of bacteria.</title>
        <authorList>
            <person name="Hitch T.C.A."/>
        </authorList>
    </citation>
    <scope>NUCLEOTIDE SEQUENCE [LARGE SCALE GENOMIC DNA]</scope>
    <source>
        <strain evidence="4 5">Sanger_04</strain>
    </source>
</reference>
<sequence length="324" mass="37272">MNDLISVIIPVYKVEEYLCRCVDSVLAQTYGNLEIILVDDGSPDGCPAMCDAYAGQDARIRVIHQENAGLSGARNAGIDAARGQWLAFVDSDDYLAPDFLECLYRACVDTGSELSVCRWIYVRGEAVLELGTGAVETCTGREMLHRMYGPDGSRFVVAWNKLYRRELFQGIRYPAGRIHEDEATTYRIYDRVKKAAVVDSTRYGYFINVDSITRSFSPRRLDWIRAVSERMDFFEQKGYVDLMEPGLRDLADGSIHIYFEMQDQRAATPEEQRWIRDLVRQGLKRVRRYGNFPLRTRIGYRLFLLCPGLYWKLLNQVMSESEKQ</sequence>
<dbReference type="Proteomes" id="UP001652461">
    <property type="component" value="Unassembled WGS sequence"/>
</dbReference>
<dbReference type="PANTHER" id="PTHR22916:SF51">
    <property type="entry name" value="GLYCOSYLTRANSFERASE EPSH-RELATED"/>
    <property type="match status" value="1"/>
</dbReference>
<comment type="caution">
    <text evidence="4">The sequence shown here is derived from an EMBL/GenBank/DDBJ whole genome shotgun (WGS) entry which is preliminary data.</text>
</comment>
<dbReference type="RefSeq" id="WP_262670848.1">
    <property type="nucleotide sequence ID" value="NZ_JAOQKC010000017.1"/>
</dbReference>
<dbReference type="PANTHER" id="PTHR22916">
    <property type="entry name" value="GLYCOSYLTRANSFERASE"/>
    <property type="match status" value="1"/>
</dbReference>
<dbReference type="SUPFAM" id="SSF53448">
    <property type="entry name" value="Nucleotide-diphospho-sugar transferases"/>
    <property type="match status" value="1"/>
</dbReference>
<name>A0ABT2RZL6_9FIRM</name>
<organism evidence="4 5">
    <name type="scientific">Laedolimicola ammoniilytica</name>
    <dbReference type="NCBI Taxonomy" id="2981771"/>
    <lineage>
        <taxon>Bacteria</taxon>
        <taxon>Bacillati</taxon>
        <taxon>Bacillota</taxon>
        <taxon>Clostridia</taxon>
        <taxon>Lachnospirales</taxon>
        <taxon>Lachnospiraceae</taxon>
        <taxon>Laedolimicola</taxon>
    </lineage>
</organism>
<dbReference type="EMBL" id="JAOQKC010000017">
    <property type="protein sequence ID" value="MCU6697657.1"/>
    <property type="molecule type" value="Genomic_DNA"/>
</dbReference>
<dbReference type="InterPro" id="IPR001173">
    <property type="entry name" value="Glyco_trans_2-like"/>
</dbReference>
<evidence type="ECO:0000256" key="1">
    <source>
        <dbReference type="ARBA" id="ARBA00022676"/>
    </source>
</evidence>
<evidence type="ECO:0000259" key="3">
    <source>
        <dbReference type="Pfam" id="PF00535"/>
    </source>
</evidence>
<evidence type="ECO:0000256" key="2">
    <source>
        <dbReference type="ARBA" id="ARBA00022679"/>
    </source>
</evidence>
<proteinExistence type="predicted"/>